<feature type="compositionally biased region" description="Basic and acidic residues" evidence="11">
    <location>
        <begin position="351"/>
        <end position="373"/>
    </location>
</feature>
<evidence type="ECO:0000256" key="5">
    <source>
        <dbReference type="ARBA" id="ARBA00022729"/>
    </source>
</evidence>
<dbReference type="PANTHER" id="PTHR12145">
    <property type="entry name" value="MANNAN ENDO-1,6-ALPHA-MANNOSIDASE DCW1"/>
    <property type="match status" value="1"/>
</dbReference>
<keyword evidence="8" id="KW-0325">Glycoprotein</keyword>
<proteinExistence type="inferred from homology"/>
<dbReference type="GO" id="GO:0009272">
    <property type="term" value="P:fungal-type cell wall biogenesis"/>
    <property type="evidence" value="ECO:0007669"/>
    <property type="project" value="TreeGrafter"/>
</dbReference>
<evidence type="ECO:0000256" key="10">
    <source>
        <dbReference type="PIRNR" id="PIRNR016302"/>
    </source>
</evidence>
<dbReference type="OrthoDB" id="4187847at2759"/>
<dbReference type="GO" id="GO:0012505">
    <property type="term" value="C:endomembrane system"/>
    <property type="evidence" value="ECO:0007669"/>
    <property type="project" value="UniProtKB-SubCell"/>
</dbReference>
<organism evidence="13 14">
    <name type="scientific">Polytolypa hystricis (strain UAMH7299)</name>
    <dbReference type="NCBI Taxonomy" id="1447883"/>
    <lineage>
        <taxon>Eukaryota</taxon>
        <taxon>Fungi</taxon>
        <taxon>Dikarya</taxon>
        <taxon>Ascomycota</taxon>
        <taxon>Pezizomycotina</taxon>
        <taxon>Eurotiomycetes</taxon>
        <taxon>Eurotiomycetidae</taxon>
        <taxon>Onygenales</taxon>
        <taxon>Onygenales incertae sedis</taxon>
        <taxon>Polytolypa</taxon>
    </lineage>
</organism>
<reference evidence="13 14" key="1">
    <citation type="submission" date="2017-10" db="EMBL/GenBank/DDBJ databases">
        <title>Comparative genomics in systemic dimorphic fungi from Ajellomycetaceae.</title>
        <authorList>
            <person name="Munoz J.F."/>
            <person name="Mcewen J.G."/>
            <person name="Clay O.K."/>
            <person name="Cuomo C.A."/>
        </authorList>
    </citation>
    <scope>NUCLEOTIDE SEQUENCE [LARGE SCALE GENOMIC DNA]</scope>
    <source>
        <strain evidence="13 14">UAMH7299</strain>
    </source>
</reference>
<dbReference type="PIRSF" id="PIRSF016302">
    <property type="entry name" value="Man_a_manosd"/>
    <property type="match status" value="1"/>
</dbReference>
<gene>
    <name evidence="13" type="ORF">AJ80_09880</name>
</gene>
<dbReference type="Pfam" id="PF03663">
    <property type="entry name" value="Glyco_hydro_76"/>
    <property type="match status" value="1"/>
</dbReference>
<evidence type="ECO:0000256" key="9">
    <source>
        <dbReference type="ARBA" id="ARBA00023295"/>
    </source>
</evidence>
<dbReference type="EC" id="3.2.1.101" evidence="4 10"/>
<feature type="signal peptide" evidence="12">
    <location>
        <begin position="1"/>
        <end position="20"/>
    </location>
</feature>
<keyword evidence="5 12" id="KW-0732">Signal</keyword>
<evidence type="ECO:0000256" key="2">
    <source>
        <dbReference type="ARBA" id="ARBA00004308"/>
    </source>
</evidence>
<evidence type="ECO:0000313" key="13">
    <source>
        <dbReference type="EMBL" id="PGG96035.1"/>
    </source>
</evidence>
<comment type="similarity">
    <text evidence="3 10">Belongs to the glycosyl hydrolase 76 family.</text>
</comment>
<dbReference type="Proteomes" id="UP000224634">
    <property type="component" value="Unassembled WGS sequence"/>
</dbReference>
<dbReference type="InterPro" id="IPR014480">
    <property type="entry name" value="Mannan-1_6-alpha_mannosidase"/>
</dbReference>
<dbReference type="GO" id="GO:0008496">
    <property type="term" value="F:mannan endo-1,6-alpha-mannosidase activity"/>
    <property type="evidence" value="ECO:0007669"/>
    <property type="project" value="UniProtKB-UniRule"/>
</dbReference>
<protein>
    <recommendedName>
        <fullName evidence="4 10">Mannan endo-1,6-alpha-mannosidase</fullName>
        <ecNumber evidence="4 10">3.2.1.101</ecNumber>
    </recommendedName>
</protein>
<dbReference type="STRING" id="1447883.A0A2B7WH16"/>
<feature type="compositionally biased region" description="Acidic residues" evidence="11">
    <location>
        <begin position="374"/>
        <end position="387"/>
    </location>
</feature>
<comment type="catalytic activity">
    <reaction evidence="1 10">
        <text>Random hydrolysis of (1-&gt;6)-alpha-D-mannosidic linkages in unbranched (1-&gt;6)-mannans.</text>
        <dbReference type="EC" id="3.2.1.101"/>
    </reaction>
</comment>
<dbReference type="GO" id="GO:0016052">
    <property type="term" value="P:carbohydrate catabolic process"/>
    <property type="evidence" value="ECO:0007669"/>
    <property type="project" value="InterPro"/>
</dbReference>
<comment type="subcellular location">
    <subcellularLocation>
        <location evidence="2">Endomembrane system</location>
    </subcellularLocation>
</comment>
<evidence type="ECO:0000256" key="11">
    <source>
        <dbReference type="SAM" id="MobiDB-lite"/>
    </source>
</evidence>
<dbReference type="InterPro" id="IPR008928">
    <property type="entry name" value="6-hairpin_glycosidase_sf"/>
</dbReference>
<evidence type="ECO:0000256" key="7">
    <source>
        <dbReference type="ARBA" id="ARBA00023136"/>
    </source>
</evidence>
<evidence type="ECO:0000256" key="8">
    <source>
        <dbReference type="ARBA" id="ARBA00023180"/>
    </source>
</evidence>
<feature type="region of interest" description="Disordered" evidence="11">
    <location>
        <begin position="415"/>
        <end position="461"/>
    </location>
</feature>
<evidence type="ECO:0000256" key="6">
    <source>
        <dbReference type="ARBA" id="ARBA00022801"/>
    </source>
</evidence>
<name>A0A2B7WH16_POLH7</name>
<dbReference type="InterPro" id="IPR005198">
    <property type="entry name" value="Glyco_hydro_76"/>
</dbReference>
<keyword evidence="9 10" id="KW-0326">Glycosidase</keyword>
<evidence type="ECO:0000313" key="14">
    <source>
        <dbReference type="Proteomes" id="UP000224634"/>
    </source>
</evidence>
<comment type="caution">
    <text evidence="13">The sequence shown here is derived from an EMBL/GenBank/DDBJ whole genome shotgun (WGS) entry which is preliminary data.</text>
</comment>
<keyword evidence="6 10" id="KW-0378">Hydrolase</keyword>
<sequence length="486" mass="52537">MRLTDLLTVVVGLSGQYAFALNVDVESSDSLKKTASSLAKGVLSYYDVDTPGGAAGVLPDPYYWWEGGVVFNALIDYWYYTGDDTHNDIVREALLHQVGDDNNFMPANQSKSLGNDDQGYWALAAMTAAEFDFPNPDSKAPRWIDLAKGVFDSQVPRWFDETCGGGMKWQIYSFNVGYTYKSSSAAGTFFQLAARLARFTGNETYSDWASKTWTWMETVGLMDEFKIYHGTDEQGNCSYINRLQWSADTGLFLGGAAHMYSLEKPADKQSPSDAAKTWQSRTESLVNIVDSLFAKNNNVLTEVACEGNGKCNVDQKAFKGILARALGATRVLDSGTQDKITPILRDSAKAAARECEGDDDGKKQMECDLVWEKDDGDDSDDDDDDDDAKLRRDDHHNEGLGEVLSALQVVQANLAGSVKEPGTADTTKTTTDGKGGNDDGDDDDATPSSTGSAPNSTDSNAAVGGMEVSMLVGLMGAAAAVLGQFL</sequence>
<dbReference type="SUPFAM" id="SSF48208">
    <property type="entry name" value="Six-hairpin glycosidases"/>
    <property type="match status" value="1"/>
</dbReference>
<evidence type="ECO:0000256" key="3">
    <source>
        <dbReference type="ARBA" id="ARBA00009699"/>
    </source>
</evidence>
<keyword evidence="7" id="KW-0472">Membrane</keyword>
<dbReference type="FunFam" id="1.50.10.20:FF:000006">
    <property type="entry name" value="Mannan endo-1,6-alpha-mannosidase"/>
    <property type="match status" value="1"/>
</dbReference>
<dbReference type="AlphaFoldDB" id="A0A2B7WH16"/>
<dbReference type="PANTHER" id="PTHR12145:SF36">
    <property type="entry name" value="MANNAN ENDO-1,6-ALPHA-MANNOSIDASE DCW1"/>
    <property type="match status" value="1"/>
</dbReference>
<feature type="chain" id="PRO_5012134637" description="Mannan endo-1,6-alpha-mannosidase" evidence="12">
    <location>
        <begin position="21"/>
        <end position="486"/>
    </location>
</feature>
<evidence type="ECO:0000256" key="12">
    <source>
        <dbReference type="SAM" id="SignalP"/>
    </source>
</evidence>
<feature type="compositionally biased region" description="Low complexity" evidence="11">
    <location>
        <begin position="421"/>
        <end position="432"/>
    </location>
</feature>
<accession>A0A2B7WH16</accession>
<dbReference type="Gene3D" id="1.50.10.20">
    <property type="match status" value="1"/>
</dbReference>
<evidence type="ECO:0000256" key="4">
    <source>
        <dbReference type="ARBA" id="ARBA00012350"/>
    </source>
</evidence>
<feature type="region of interest" description="Disordered" evidence="11">
    <location>
        <begin position="351"/>
        <end position="393"/>
    </location>
</feature>
<keyword evidence="14" id="KW-1185">Reference proteome</keyword>
<evidence type="ECO:0000256" key="1">
    <source>
        <dbReference type="ARBA" id="ARBA00001452"/>
    </source>
</evidence>
<dbReference type="EMBL" id="PDNA01000385">
    <property type="protein sequence ID" value="PGG96035.1"/>
    <property type="molecule type" value="Genomic_DNA"/>
</dbReference>